<dbReference type="GO" id="GO:0046872">
    <property type="term" value="F:metal ion binding"/>
    <property type="evidence" value="ECO:0007669"/>
    <property type="project" value="UniProtKB-KW"/>
</dbReference>
<evidence type="ECO:0000256" key="3">
    <source>
        <dbReference type="ARBA" id="ARBA00022723"/>
    </source>
</evidence>
<evidence type="ECO:0000256" key="2">
    <source>
        <dbReference type="ARBA" id="ARBA00022448"/>
    </source>
</evidence>
<sequence length="274" mass="29813">MAIGVESQYANVLWQIGAPYVTVRAIETNPNTNPHDFEASPAVALEIARASLIVENGLGYDAWIKPLVAAAPKPDRRVLVVRRLLALPADTVNPHLWYDPRTMPAVARAAAAAFAAMDPAHAAYFAANARRFDASLTPWRQQIAAFRARYAGTPVAVTEPVADLLLQAAGCRILTPMALQLALMNGTDPSPQDVATEQALLRDRSVKVFVYNQQVTDALTTSLLQLARSEHIPVVGVYETMPQPGYDYQRWMVAQMRALRAAVARGVSTDTLGQ</sequence>
<keyword evidence="2" id="KW-0813">Transport</keyword>
<dbReference type="EMBL" id="AUZX01001345">
    <property type="protein sequence ID" value="EQD79340.1"/>
    <property type="molecule type" value="Genomic_DNA"/>
</dbReference>
<dbReference type="PANTHER" id="PTHR42953">
    <property type="entry name" value="HIGH-AFFINITY ZINC UPTAKE SYSTEM PROTEIN ZNUA-RELATED"/>
    <property type="match status" value="1"/>
</dbReference>
<dbReference type="InterPro" id="IPR006127">
    <property type="entry name" value="ZnuA-like"/>
</dbReference>
<proteinExistence type="predicted"/>
<reference evidence="5" key="1">
    <citation type="submission" date="2013-08" db="EMBL/GenBank/DDBJ databases">
        <authorList>
            <person name="Mendez C."/>
            <person name="Richter M."/>
            <person name="Ferrer M."/>
            <person name="Sanchez J."/>
        </authorList>
    </citation>
    <scope>NUCLEOTIDE SEQUENCE</scope>
</reference>
<protein>
    <submittedName>
        <fullName evidence="5">Periplasmic solute binding protein</fullName>
    </submittedName>
</protein>
<dbReference type="GO" id="GO:0030313">
    <property type="term" value="C:cell envelope"/>
    <property type="evidence" value="ECO:0007669"/>
    <property type="project" value="UniProtKB-SubCell"/>
</dbReference>
<evidence type="ECO:0000313" key="5">
    <source>
        <dbReference type="EMBL" id="EQD79340.1"/>
    </source>
</evidence>
<gene>
    <name evidence="5" type="ORF">B1A_01789</name>
</gene>
<evidence type="ECO:0000256" key="1">
    <source>
        <dbReference type="ARBA" id="ARBA00004196"/>
    </source>
</evidence>
<organism evidence="5">
    <name type="scientific">mine drainage metagenome</name>
    <dbReference type="NCBI Taxonomy" id="410659"/>
    <lineage>
        <taxon>unclassified sequences</taxon>
        <taxon>metagenomes</taxon>
        <taxon>ecological metagenomes</taxon>
    </lineage>
</organism>
<accession>T1DB23</accession>
<keyword evidence="3" id="KW-0479">Metal-binding</keyword>
<dbReference type="AlphaFoldDB" id="T1DB23"/>
<dbReference type="Gene3D" id="3.40.50.1980">
    <property type="entry name" value="Nitrogenase molybdenum iron protein domain"/>
    <property type="match status" value="2"/>
</dbReference>
<dbReference type="SUPFAM" id="SSF53807">
    <property type="entry name" value="Helical backbone' metal receptor"/>
    <property type="match status" value="1"/>
</dbReference>
<reference evidence="5" key="2">
    <citation type="journal article" date="2014" name="ISME J.">
        <title>Microbial stratification in low pH oxic and suboxic macroscopic growths along an acid mine drainage.</title>
        <authorList>
            <person name="Mendez-Garcia C."/>
            <person name="Mesa V."/>
            <person name="Sprenger R.R."/>
            <person name="Richter M."/>
            <person name="Diez M.S."/>
            <person name="Solano J."/>
            <person name="Bargiela R."/>
            <person name="Golyshina O.V."/>
            <person name="Manteca A."/>
            <person name="Ramos J.L."/>
            <person name="Gallego J.R."/>
            <person name="Llorente I."/>
            <person name="Martins Dos Santos V.A."/>
            <person name="Jensen O.N."/>
            <person name="Pelaez A.I."/>
            <person name="Sanchez J."/>
            <person name="Ferrer M."/>
        </authorList>
    </citation>
    <scope>NUCLEOTIDE SEQUENCE</scope>
</reference>
<dbReference type="GO" id="GO:0030001">
    <property type="term" value="P:metal ion transport"/>
    <property type="evidence" value="ECO:0007669"/>
    <property type="project" value="InterPro"/>
</dbReference>
<dbReference type="PANTHER" id="PTHR42953:SF1">
    <property type="entry name" value="METAL-BINDING PROTEIN HI_0362-RELATED"/>
    <property type="match status" value="1"/>
</dbReference>
<evidence type="ECO:0000256" key="4">
    <source>
        <dbReference type="ARBA" id="ARBA00022729"/>
    </source>
</evidence>
<dbReference type="InterPro" id="IPR050492">
    <property type="entry name" value="Bact_metal-bind_prot9"/>
</dbReference>
<keyword evidence="4" id="KW-0732">Signal</keyword>
<dbReference type="Pfam" id="PF01297">
    <property type="entry name" value="ZnuA"/>
    <property type="match status" value="1"/>
</dbReference>
<comment type="subcellular location">
    <subcellularLocation>
        <location evidence="1">Cell envelope</location>
    </subcellularLocation>
</comment>
<name>T1DB23_9ZZZZ</name>
<comment type="caution">
    <text evidence="5">The sequence shown here is derived from an EMBL/GenBank/DDBJ whole genome shotgun (WGS) entry which is preliminary data.</text>
</comment>